<protein>
    <submittedName>
        <fullName evidence="3">Putative RAD50-interacting protein 1 isoform X1</fullName>
    </submittedName>
</protein>
<dbReference type="Gene3D" id="1.20.58.670">
    <property type="entry name" value="Dsl1p vesicle tethering complex, Tip20p subunit, domain D"/>
    <property type="match status" value="1"/>
</dbReference>
<dbReference type="STRING" id="307972.A0A2G8LF37"/>
<gene>
    <name evidence="3" type="ORF">BSL78_04165</name>
</gene>
<evidence type="ECO:0000256" key="2">
    <source>
        <dbReference type="SAM" id="Coils"/>
    </source>
</evidence>
<dbReference type="FunFam" id="1.20.58.670:FF:000003">
    <property type="entry name" value="RAD50-interacting protein 1"/>
    <property type="match status" value="1"/>
</dbReference>
<dbReference type="GO" id="GO:0006888">
    <property type="term" value="P:endoplasmic reticulum to Golgi vesicle-mediated transport"/>
    <property type="evidence" value="ECO:0007669"/>
    <property type="project" value="InterPro"/>
</dbReference>
<dbReference type="PROSITE" id="PS51386">
    <property type="entry name" value="RINT1_TIP20"/>
    <property type="match status" value="1"/>
</dbReference>
<dbReference type="Proteomes" id="UP000230750">
    <property type="component" value="Unassembled WGS sequence"/>
</dbReference>
<dbReference type="Pfam" id="PF04437">
    <property type="entry name" value="RINT1_TIP1"/>
    <property type="match status" value="1"/>
</dbReference>
<dbReference type="PANTHER" id="PTHR13520:SF0">
    <property type="entry name" value="RAD50-INTERACTING PROTEIN 1"/>
    <property type="match status" value="1"/>
</dbReference>
<dbReference type="InterPro" id="IPR007528">
    <property type="entry name" value="RINT1_Tip20"/>
</dbReference>
<dbReference type="EMBL" id="MRZV01000099">
    <property type="protein sequence ID" value="PIK58853.1"/>
    <property type="molecule type" value="Genomic_DNA"/>
</dbReference>
<evidence type="ECO:0000256" key="1">
    <source>
        <dbReference type="ARBA" id="ARBA00061158"/>
    </source>
</evidence>
<sequence>MAEENLQFTPKIVQHLSQLIDHEFGDDVKTLEKVEELLQDAIKRRDKLKTDLNVATAEIPTEIRKALTEADSSITRIDEITLEYKQVRRGVTGQLTDVEPMVEGLKEMVSKVRVLERSLDYIKWLMLVEELSSEIQGSLLVTTAPPSLFTSTDVQKSLSANATPSAVSHFSKLSQVYESLQESKCHHLLEFVESTVMFWYRILMEKLAGEFSEITKALGWPFVTVASPMPPSAATVEELKMRLDACFSHLVKLQLPDILAETEDKATKGIELLPGSQPILLPIQLLLDPLLKRFKYHFFGNRQTNAVDKPEWYFTQILNWVRDHSHFLEQTIQPILDKSENSNIVAKVEFTRGLLQLAAKKLKIDIPDIIFDDQLLSHTIDELLLFDKELRSQYGYPDHEPGCLHVLTEKQCFEKWISVEKNFAGQKMDVLLASKTAWISQYKDVTNIDDAKVPECVENFMTLILVITERYKSLPSPTHHLRFLELQLDLIDDFRIRLLQVMKLKSSAPLSGQYCAIVNGIEYILGVLEEWSNQLFFIQLNFFKKEQQSMEKINAALESNMEMDEEAFSKISPSNDAGSEEFYQGSVFDSTVELYSHLKQEMLQTLRRVIIEEIKDRCWDYQHHKWLTLPSHKDFITPSITTSFCDVLQTCKARLHEVQELLSAVVFNILWEAVADSLGQFIFDRVIMNGQFNEGGAKQLSYDVSKGLFPVFTDYTSKPESYFRILKDSCTLLNLSKGSLKLLYAILQDEEQEKARAALVDMTVYKLSVSQAIRVLKLRADIQK</sequence>
<dbReference type="InterPro" id="IPR042044">
    <property type="entry name" value="EXOC6PINT-1/Sec15/Tip20_C_dom2"/>
</dbReference>
<keyword evidence="2" id="KW-0175">Coiled coil</keyword>
<dbReference type="PANTHER" id="PTHR13520">
    <property type="entry name" value="RAD50-INTERACTING PROTEIN 1 RINT-1"/>
    <property type="match status" value="1"/>
</dbReference>
<comment type="caution">
    <text evidence="3">The sequence shown here is derived from an EMBL/GenBank/DDBJ whole genome shotgun (WGS) entry which is preliminary data.</text>
</comment>
<dbReference type="OrthoDB" id="2189254at2759"/>
<feature type="coiled-coil region" evidence="2">
    <location>
        <begin position="31"/>
        <end position="58"/>
    </location>
</feature>
<organism evidence="3 4">
    <name type="scientific">Stichopus japonicus</name>
    <name type="common">Sea cucumber</name>
    <dbReference type="NCBI Taxonomy" id="307972"/>
    <lineage>
        <taxon>Eukaryota</taxon>
        <taxon>Metazoa</taxon>
        <taxon>Echinodermata</taxon>
        <taxon>Eleutherozoa</taxon>
        <taxon>Echinozoa</taxon>
        <taxon>Holothuroidea</taxon>
        <taxon>Aspidochirotacea</taxon>
        <taxon>Aspidochirotida</taxon>
        <taxon>Stichopodidae</taxon>
        <taxon>Apostichopus</taxon>
    </lineage>
</organism>
<dbReference type="GO" id="GO:0006890">
    <property type="term" value="P:retrograde vesicle-mediated transport, Golgi to endoplasmic reticulum"/>
    <property type="evidence" value="ECO:0007669"/>
    <property type="project" value="InterPro"/>
</dbReference>
<comment type="similarity">
    <text evidence="1">Belongs to the RINT1 family.</text>
</comment>
<name>A0A2G8LF37_STIJA</name>
<dbReference type="AlphaFoldDB" id="A0A2G8LF37"/>
<proteinExistence type="inferred from homology"/>
<dbReference type="GO" id="GO:0060628">
    <property type="term" value="P:regulation of ER to Golgi vesicle-mediated transport"/>
    <property type="evidence" value="ECO:0007669"/>
    <property type="project" value="TreeGrafter"/>
</dbReference>
<reference evidence="3 4" key="1">
    <citation type="journal article" date="2017" name="PLoS Biol.">
        <title>The sea cucumber genome provides insights into morphological evolution and visceral regeneration.</title>
        <authorList>
            <person name="Zhang X."/>
            <person name="Sun L."/>
            <person name="Yuan J."/>
            <person name="Sun Y."/>
            <person name="Gao Y."/>
            <person name="Zhang L."/>
            <person name="Li S."/>
            <person name="Dai H."/>
            <person name="Hamel J.F."/>
            <person name="Liu C."/>
            <person name="Yu Y."/>
            <person name="Liu S."/>
            <person name="Lin W."/>
            <person name="Guo K."/>
            <person name="Jin S."/>
            <person name="Xu P."/>
            <person name="Storey K.B."/>
            <person name="Huan P."/>
            <person name="Zhang T."/>
            <person name="Zhou Y."/>
            <person name="Zhang J."/>
            <person name="Lin C."/>
            <person name="Li X."/>
            <person name="Xing L."/>
            <person name="Huo D."/>
            <person name="Sun M."/>
            <person name="Wang L."/>
            <person name="Mercier A."/>
            <person name="Li F."/>
            <person name="Yang H."/>
            <person name="Xiang J."/>
        </authorList>
    </citation>
    <scope>NUCLEOTIDE SEQUENCE [LARGE SCALE GENOMIC DNA]</scope>
    <source>
        <strain evidence="3">Shaxun</strain>
        <tissue evidence="3">Muscle</tissue>
    </source>
</reference>
<keyword evidence="4" id="KW-1185">Reference proteome</keyword>
<evidence type="ECO:0000313" key="4">
    <source>
        <dbReference type="Proteomes" id="UP000230750"/>
    </source>
</evidence>
<evidence type="ECO:0000313" key="3">
    <source>
        <dbReference type="EMBL" id="PIK58853.1"/>
    </source>
</evidence>
<dbReference type="GO" id="GO:0070939">
    <property type="term" value="C:Dsl1/NZR complex"/>
    <property type="evidence" value="ECO:0007669"/>
    <property type="project" value="InterPro"/>
</dbReference>
<accession>A0A2G8LF37</accession>